<evidence type="ECO:0000313" key="2">
    <source>
        <dbReference type="EMBL" id="GAP44295.1"/>
    </source>
</evidence>
<dbReference type="OrthoDB" id="1100881at2"/>
<dbReference type="NCBIfam" id="TIGR04183">
    <property type="entry name" value="Por_Secre_tail"/>
    <property type="match status" value="1"/>
</dbReference>
<dbReference type="Proteomes" id="UP000053091">
    <property type="component" value="Unassembled WGS sequence"/>
</dbReference>
<dbReference type="EMBL" id="DF968183">
    <property type="protein sequence ID" value="GAP44295.1"/>
    <property type="molecule type" value="Genomic_DNA"/>
</dbReference>
<accession>A0A0S7C0L7</accession>
<gene>
    <name evidence="2" type="ORF">TBC1_1296</name>
</gene>
<organism evidence="2">
    <name type="scientific">Lentimicrobium saccharophilum</name>
    <dbReference type="NCBI Taxonomy" id="1678841"/>
    <lineage>
        <taxon>Bacteria</taxon>
        <taxon>Pseudomonadati</taxon>
        <taxon>Bacteroidota</taxon>
        <taxon>Bacteroidia</taxon>
        <taxon>Bacteroidales</taxon>
        <taxon>Lentimicrobiaceae</taxon>
        <taxon>Lentimicrobium</taxon>
    </lineage>
</organism>
<dbReference type="InterPro" id="IPR026444">
    <property type="entry name" value="Secre_tail"/>
</dbReference>
<reference evidence="2" key="1">
    <citation type="journal article" date="2015" name="Genome Announc.">
        <title>Draft Genome Sequence of Bacteroidales Strain TBC1, a Novel Isolate from a Methanogenic Wastewater Treatment System.</title>
        <authorList>
            <person name="Tourlousse D.M."/>
            <person name="Matsuura N."/>
            <person name="Sun L."/>
            <person name="Toyonaga M."/>
            <person name="Kuroda K."/>
            <person name="Ohashi A."/>
            <person name="Cruz R."/>
            <person name="Yamaguchi T."/>
            <person name="Sekiguchi Y."/>
        </authorList>
    </citation>
    <scope>NUCLEOTIDE SEQUENCE [LARGE SCALE GENOMIC DNA]</scope>
    <source>
        <strain evidence="2">TBC1</strain>
    </source>
</reference>
<name>A0A0S7C0L7_9BACT</name>
<sequence>MLRHIPLFVSFMVIFANGISDSIHAQTKTNSLVYYLENDGIQVNAADRHAGGGYLLSGGGYMSGFIAKTDENGNPELVKGVADHVISDIIHEADSGFTTVGYRQTGNNILNLMRWNAQADTLWTMNLELNRVWYPRLRRLANQDYLISATTMTEASELAPLLLRVSPQGALLWSKIYEPTSNEPAYAYSAAELPDGNLLITGYIASPGNYRVLLTQTDAQGNPLLSRTFAFQNTYHNACYDVVQGEEGITLLCETDNDIALMRIGFDLNPLWGKSFHSYFYLYFNESKGNLIRNTDGSLLLSGSSDWGNFIKTDSQGTPEYILDAFMYMADAVPADDGGTMLFGNGPLIGVKSFPGYYPQIGVYRCDSLGEGSSCVGKSTPFFEEAEIDSEDIQFIATPAGILQQNPAAIYELEFLSEAACVSFIGNVQNNITESGQILACPNPANTWFSVDLSQEMHKKFSRLEIFSSGGQIVYKTYDPSIAAGAIPCNHLPAGIYLIRVIAGNKSYSGKISIQH</sequence>
<dbReference type="PANTHER" id="PTHR42754">
    <property type="entry name" value="ENDOGLUCANASE"/>
    <property type="match status" value="1"/>
</dbReference>
<dbReference type="PANTHER" id="PTHR42754:SF1">
    <property type="entry name" value="LIPOPROTEIN"/>
    <property type="match status" value="1"/>
</dbReference>
<dbReference type="RefSeq" id="WP_062043346.1">
    <property type="nucleotide sequence ID" value="NZ_DF968183.1"/>
</dbReference>
<dbReference type="AlphaFoldDB" id="A0A0S7C0L7"/>
<evidence type="ECO:0000259" key="1">
    <source>
        <dbReference type="Pfam" id="PF18962"/>
    </source>
</evidence>
<dbReference type="STRING" id="1678841.TBC1_1296"/>
<keyword evidence="3" id="KW-1185">Reference proteome</keyword>
<evidence type="ECO:0000313" key="3">
    <source>
        <dbReference type="Proteomes" id="UP000053091"/>
    </source>
</evidence>
<proteinExistence type="predicted"/>
<dbReference type="Pfam" id="PF18962">
    <property type="entry name" value="Por_Secre_tail"/>
    <property type="match status" value="1"/>
</dbReference>
<feature type="domain" description="Secretion system C-terminal sorting" evidence="1">
    <location>
        <begin position="442"/>
        <end position="514"/>
    </location>
</feature>
<protein>
    <submittedName>
        <fullName evidence="2">Protein containing Por secretion system C-terminal sorting domain</fullName>
    </submittedName>
</protein>